<dbReference type="Pfam" id="PF00903">
    <property type="entry name" value="Glyoxalase"/>
    <property type="match status" value="1"/>
</dbReference>
<organism evidence="2">
    <name type="scientific">uncultured Rubrobacteraceae bacterium</name>
    <dbReference type="NCBI Taxonomy" id="349277"/>
    <lineage>
        <taxon>Bacteria</taxon>
        <taxon>Bacillati</taxon>
        <taxon>Actinomycetota</taxon>
        <taxon>Rubrobacteria</taxon>
        <taxon>Rubrobacterales</taxon>
        <taxon>Rubrobacteraceae</taxon>
        <taxon>environmental samples</taxon>
    </lineage>
</organism>
<dbReference type="CDD" id="cd07246">
    <property type="entry name" value="VOC_like"/>
    <property type="match status" value="1"/>
</dbReference>
<dbReference type="PANTHER" id="PTHR34109:SF1">
    <property type="entry name" value="VOC DOMAIN-CONTAINING PROTEIN"/>
    <property type="match status" value="1"/>
</dbReference>
<feature type="domain" description="VOC" evidence="1">
    <location>
        <begin position="11"/>
        <end position="136"/>
    </location>
</feature>
<proteinExistence type="predicted"/>
<evidence type="ECO:0000313" key="2">
    <source>
        <dbReference type="EMBL" id="CAA9398779.1"/>
    </source>
</evidence>
<dbReference type="Gene3D" id="3.30.720.120">
    <property type="match status" value="1"/>
</dbReference>
<dbReference type="InterPro" id="IPR037523">
    <property type="entry name" value="VOC_core"/>
</dbReference>
<dbReference type="Gene3D" id="3.30.720.110">
    <property type="match status" value="1"/>
</dbReference>
<evidence type="ECO:0000259" key="1">
    <source>
        <dbReference type="PROSITE" id="PS51819"/>
    </source>
</evidence>
<dbReference type="EMBL" id="CADCUW010000139">
    <property type="protein sequence ID" value="CAA9398779.1"/>
    <property type="molecule type" value="Genomic_DNA"/>
</dbReference>
<dbReference type="InterPro" id="IPR004360">
    <property type="entry name" value="Glyas_Fos-R_dOase_dom"/>
</dbReference>
<dbReference type="PANTHER" id="PTHR34109">
    <property type="entry name" value="BNAUNNG04460D PROTEIN-RELATED"/>
    <property type="match status" value="1"/>
</dbReference>
<reference evidence="2" key="1">
    <citation type="submission" date="2020-02" db="EMBL/GenBank/DDBJ databases">
        <authorList>
            <person name="Meier V. D."/>
        </authorList>
    </citation>
    <scope>NUCLEOTIDE SEQUENCE</scope>
    <source>
        <strain evidence="2">AVDCRST_MAG01</strain>
    </source>
</reference>
<name>A0A6J4P2X7_9ACTN</name>
<sequence>MVDNINPVPEGFHTVTPYVTVKGAAGAIEFYGRAFGAREIFRWTDSNGSIRHAEVVIGDSPVMLTDEAPEYGMSGPQAAGASPVHMFLYVEDADATFDRAIAAGATELMPVEDSNDGDRRGGVTDPFGHVWYVATHTENISREDLQERYDGGAKR</sequence>
<dbReference type="AlphaFoldDB" id="A0A6J4P2X7"/>
<dbReference type="SUPFAM" id="SSF54593">
    <property type="entry name" value="Glyoxalase/Bleomycin resistance protein/Dihydroxybiphenyl dioxygenase"/>
    <property type="match status" value="1"/>
</dbReference>
<accession>A0A6J4P2X7</accession>
<dbReference type="InterPro" id="IPR029068">
    <property type="entry name" value="Glyas_Bleomycin-R_OHBP_Dase"/>
</dbReference>
<protein>
    <recommendedName>
        <fullName evidence="1">VOC domain-containing protein</fullName>
    </recommendedName>
</protein>
<dbReference type="PROSITE" id="PS51819">
    <property type="entry name" value="VOC"/>
    <property type="match status" value="1"/>
</dbReference>
<gene>
    <name evidence="2" type="ORF">AVDCRST_MAG01-01-918</name>
</gene>